<dbReference type="SUPFAM" id="SSF55048">
    <property type="entry name" value="Probable ACP-binding domain of malonyl-CoA ACP transacylase"/>
    <property type="match status" value="1"/>
</dbReference>
<dbReference type="InterPro" id="IPR057326">
    <property type="entry name" value="KR_dom"/>
</dbReference>
<dbReference type="Pfam" id="PF08659">
    <property type="entry name" value="KR"/>
    <property type="match status" value="1"/>
</dbReference>
<dbReference type="InterPro" id="IPR016035">
    <property type="entry name" value="Acyl_Trfase/lysoPLipase"/>
</dbReference>
<proteinExistence type="predicted"/>
<dbReference type="InterPro" id="IPR020802">
    <property type="entry name" value="TesA-like"/>
</dbReference>
<dbReference type="PANTHER" id="PTHR43775:SF51">
    <property type="entry name" value="INACTIVE PHENOLPHTHIOCEROL SYNTHESIS POLYKETIDE SYNTHASE TYPE I PKS1-RELATED"/>
    <property type="match status" value="1"/>
</dbReference>
<dbReference type="InterPro" id="IPR020806">
    <property type="entry name" value="PKS_PP-bd"/>
</dbReference>
<sequence>MIEAIRHAHLPCTLHVDEPTPHLDWSRSGLALLTRARDWPDMGRPRRAAVSAFGVSGTNAHLVLEQAPTPEASQDPRPDSVQGGETQSCSAIRTETAIEAEMVVGKGRTLPWLLSARSSAALRRQARQLADRIEAEPEVDPVGIAWSLATQRTQFPYRAAIVDRDLAGFHSQLTSLAENRPASGLVNGQANASRAAVFVFGGQGAQWVGMGAGLLDSSEVFAEWIAACEKALAPWVDWSVRAVLRGENHDSDLRRVDVVQPVLWAVMVSLAEVWRSSGVEPAMVVGHSQGEIAAATVAGALSLEDAALVVARRSQAIAANAPPGAMAALATNADQVRPLIDPESEVELAAVNGPNATVVAGRLAAVEAVVDQCARLDVRASILPVDYASHTAAMEPLRPHIRNDLAGITPQPPRVPMYSTLTADWVVPTTPLNADYWYRNLRYPVQFHSATKALLAHQPSVFLDVSPHPSLGPTLIDTLAEAPSPNSVVLHTLHRDAGDEATQLAIALARAHVHGLTVDWPQLLPPPSTSPPELPTYPFEHQHFWLSATPDGIVPTSNDPEALDHPLLDTAVSLADRDGYVISGHINLDTHPWLGDHTALGQTLLPGTAFVDLALYVGQRIGLGTVAELVIHTPLPLAEGQTKRLQVTVDAPDPQGRRELRVSSAVAEADPIEQHAWVQHVTATLAPDAVARPQHTTTVPHPEATPLSVTELYTRLDELGYGYGPAFQGVTRAWQQERDLYAEVDLGEEQRSEAENYCLHPALLDAAQHVLASLTPVTRQSHEERDDTRLPFSWNGIRLYTTGATQVRVHVRPGGEGQARLELSDPTGTPVASIESLQLRPAQRDQLTRANADRLELYRLEWPVLEYAPQATATHWTVLGPDHLGIAEALTRQGHSVQTHATLDEIAERMDAATADGHRAAAPHAMLVPVAVDAGTTVTATHTVTQEVLSLLQRWFSDSRFDEVPVVVLTRRAVSVVDGEPVADLSAAAVWGLVRSIQREYPQRCVLMDLEDAPSAVRQLSTTLLDLDEPQLAVRAGQLYAPRLARIQTTNDTEPVTLPRTGTVLVTGAGGTLGQSITHHLASRYEVSHLLLLSRTGSLDPHVEAELVANGTSVESVACDVADREALRAVLDAIPTHRPLSAVIHIAGTLDDATVGALTPPQIETVLRPKVDAAIHLHELTQGHDLEAFVLFSSAAGTFGGAGQANYAAANSFLDALATYRRKQGLPATSLAWGLWERRSQLTAKVNNTDLRRYARLGMAGPVSTEGGLALFDAALAADEPHILPVPLDTAAVRARARRSGKVDPLFRGLIAAPRPLAAGEARTEDPNSLVDLPLEKRYSVLLELVRARTAEILGHSQPSDITTEDAFLELGFDSLTAVELRNHLAMATGLHLPAGLVFQYTTPAAVAQHLQDQLSRLSTGQEDSTEDGIGDGASGDVGEALVTLFEQCCHQGKIAEGFQLVEAAAQVRASFAVPVELAEPRDPVRLSQQAASYPVLVCLPSLLMISGVQEYARFSAGVTGLREVEVLPHPGFGAAEPLPNNVEVVARLHADTIAHSVGDRPFVVVGRSSGGWLAQEVTQHLEHRRLFPQALALLDAPAPTDRTLNATVETGVVQRAELLGIMDSVRLTAMGAYLRLFRDWQPQPITTPTVILRPQEPTIDRDGQALAPFTWDLPHTVLEVPGDHFSMLEGDVDVVARHLHDWLAERGW</sequence>
<dbReference type="InterPro" id="IPR050091">
    <property type="entry name" value="PKS_NRPS_Biosynth_Enz"/>
</dbReference>
<dbReference type="InterPro" id="IPR049552">
    <property type="entry name" value="PKS_DH_N"/>
</dbReference>
<dbReference type="Pfam" id="PF00698">
    <property type="entry name" value="Acyl_transf_1"/>
    <property type="match status" value="1"/>
</dbReference>
<dbReference type="SMART" id="SM00827">
    <property type="entry name" value="PKS_AT"/>
    <property type="match status" value="1"/>
</dbReference>
<feature type="active site" description="Proton acceptor; for dehydratase activity" evidence="5">
    <location>
        <position position="597"/>
    </location>
</feature>
<gene>
    <name evidence="9" type="ORF">RIF23_01790</name>
</gene>
<dbReference type="Gene3D" id="3.40.50.1820">
    <property type="entry name" value="alpha/beta hydrolase"/>
    <property type="match status" value="1"/>
</dbReference>
<evidence type="ECO:0000256" key="4">
    <source>
        <dbReference type="ARBA" id="ARBA00023315"/>
    </source>
</evidence>
<dbReference type="SMART" id="SM00822">
    <property type="entry name" value="PKS_KR"/>
    <property type="match status" value="1"/>
</dbReference>
<dbReference type="SUPFAM" id="SSF53474">
    <property type="entry name" value="alpha/beta-Hydrolases"/>
    <property type="match status" value="1"/>
</dbReference>
<evidence type="ECO:0000259" key="7">
    <source>
        <dbReference type="PROSITE" id="PS50075"/>
    </source>
</evidence>
<dbReference type="PROSITE" id="PS00012">
    <property type="entry name" value="PHOSPHOPANTETHEINE"/>
    <property type="match status" value="1"/>
</dbReference>
<dbReference type="Pfam" id="PF22953">
    <property type="entry name" value="SpnB_Rossmann"/>
    <property type="match status" value="1"/>
</dbReference>
<dbReference type="SUPFAM" id="SSF52151">
    <property type="entry name" value="FabD/lysophospholipase-like"/>
    <property type="match status" value="1"/>
</dbReference>
<reference evidence="10" key="1">
    <citation type="submission" date="2023-07" db="EMBL/GenBank/DDBJ databases">
        <title>Novel species in the genus Lipingzhangella isolated from Sambhar Salt Lake.</title>
        <authorList>
            <person name="Jiya N."/>
            <person name="Kajale S."/>
            <person name="Sharma A."/>
        </authorList>
    </citation>
    <scope>NUCLEOTIDE SEQUENCE [LARGE SCALE GENOMIC DNA]</scope>
    <source>
        <strain evidence="10">LS1_29</strain>
    </source>
</reference>
<dbReference type="Pfam" id="PF21089">
    <property type="entry name" value="PKS_DH_N"/>
    <property type="match status" value="1"/>
</dbReference>
<dbReference type="Gene3D" id="1.10.1200.10">
    <property type="entry name" value="ACP-like"/>
    <property type="match status" value="1"/>
</dbReference>
<dbReference type="InterPro" id="IPR032821">
    <property type="entry name" value="PKS_assoc"/>
</dbReference>
<feature type="region of interest" description="Disordered" evidence="6">
    <location>
        <begin position="1414"/>
        <end position="1433"/>
    </location>
</feature>
<dbReference type="Pfam" id="PF14765">
    <property type="entry name" value="PS-DH"/>
    <property type="match status" value="1"/>
</dbReference>
<feature type="region of interest" description="C-terminal hotdog fold" evidence="5">
    <location>
        <begin position="704"/>
        <end position="848"/>
    </location>
</feature>
<keyword evidence="10" id="KW-1185">Reference proteome</keyword>
<dbReference type="InterPro" id="IPR036291">
    <property type="entry name" value="NAD(P)-bd_dom_sf"/>
</dbReference>
<dbReference type="Gene3D" id="3.10.129.110">
    <property type="entry name" value="Polyketide synthase dehydratase"/>
    <property type="match status" value="1"/>
</dbReference>
<keyword evidence="4" id="KW-0012">Acyltransferase</keyword>
<dbReference type="InterPro" id="IPR042104">
    <property type="entry name" value="PKS_dehydratase_sf"/>
</dbReference>
<dbReference type="SUPFAM" id="SSF53901">
    <property type="entry name" value="Thiolase-like"/>
    <property type="match status" value="1"/>
</dbReference>
<dbReference type="SMART" id="SM00826">
    <property type="entry name" value="PKS_DH"/>
    <property type="match status" value="1"/>
</dbReference>
<feature type="region of interest" description="N-terminal hotdog fold" evidence="5">
    <location>
        <begin position="565"/>
        <end position="692"/>
    </location>
</feature>
<dbReference type="PANTHER" id="PTHR43775">
    <property type="entry name" value="FATTY ACID SYNTHASE"/>
    <property type="match status" value="1"/>
</dbReference>
<keyword evidence="1" id="KW-0596">Phosphopantetheine</keyword>
<dbReference type="PROSITE" id="PS50075">
    <property type="entry name" value="CARRIER"/>
    <property type="match status" value="1"/>
</dbReference>
<dbReference type="EMBL" id="JAVLVT010000001">
    <property type="protein sequence ID" value="MDS1269021.1"/>
    <property type="molecule type" value="Genomic_DNA"/>
</dbReference>
<feature type="compositionally biased region" description="Polar residues" evidence="6">
    <location>
        <begin position="1414"/>
        <end position="1423"/>
    </location>
</feature>
<feature type="domain" description="Carrier" evidence="7">
    <location>
        <begin position="1340"/>
        <end position="1415"/>
    </location>
</feature>
<dbReference type="InterPro" id="IPR016039">
    <property type="entry name" value="Thiolase-like"/>
</dbReference>
<dbReference type="Gene3D" id="3.40.50.720">
    <property type="entry name" value="NAD(P)-binding Rossmann-like Domain"/>
    <property type="match status" value="1"/>
</dbReference>
<dbReference type="InterPro" id="IPR055123">
    <property type="entry name" value="SpnB-like_Rossmann"/>
</dbReference>
<name>A0ABU2H149_9ACTN</name>
<dbReference type="SMART" id="SM01294">
    <property type="entry name" value="PKS_PP_betabranch"/>
    <property type="match status" value="1"/>
</dbReference>
<evidence type="ECO:0000256" key="5">
    <source>
        <dbReference type="PROSITE-ProRule" id="PRU01363"/>
    </source>
</evidence>
<accession>A0ABU2H149</accession>
<dbReference type="Pfam" id="PF16197">
    <property type="entry name" value="KAsynt_C_assoc"/>
    <property type="match status" value="1"/>
</dbReference>
<dbReference type="InterPro" id="IPR029058">
    <property type="entry name" value="AB_hydrolase_fold"/>
</dbReference>
<dbReference type="CDD" id="cd08956">
    <property type="entry name" value="KR_3_FAS_SDR_x"/>
    <property type="match status" value="1"/>
</dbReference>
<dbReference type="Gene3D" id="3.40.47.10">
    <property type="match status" value="1"/>
</dbReference>
<dbReference type="Proteomes" id="UP001250214">
    <property type="component" value="Unassembled WGS sequence"/>
</dbReference>
<feature type="domain" description="PKS/mFAS DH" evidence="8">
    <location>
        <begin position="565"/>
        <end position="848"/>
    </location>
</feature>
<evidence type="ECO:0000256" key="2">
    <source>
        <dbReference type="ARBA" id="ARBA00022553"/>
    </source>
</evidence>
<keyword evidence="3" id="KW-0808">Transferase</keyword>
<dbReference type="SMART" id="SM00823">
    <property type="entry name" value="PKS_PP"/>
    <property type="match status" value="1"/>
</dbReference>
<dbReference type="InterPro" id="IPR001227">
    <property type="entry name" value="Ac_transferase_dom_sf"/>
</dbReference>
<feature type="active site" description="Proton donor; for dehydratase activity" evidence="5">
    <location>
        <position position="765"/>
    </location>
</feature>
<evidence type="ECO:0000259" key="8">
    <source>
        <dbReference type="PROSITE" id="PS52019"/>
    </source>
</evidence>
<dbReference type="Pfam" id="PF00975">
    <property type="entry name" value="Thioesterase"/>
    <property type="match status" value="1"/>
</dbReference>
<dbReference type="SUPFAM" id="SSF51735">
    <property type="entry name" value="NAD(P)-binding Rossmann-fold domains"/>
    <property type="match status" value="2"/>
</dbReference>
<organism evidence="9 10">
    <name type="scientific">Lipingzhangella rawalii</name>
    <dbReference type="NCBI Taxonomy" id="2055835"/>
    <lineage>
        <taxon>Bacteria</taxon>
        <taxon>Bacillati</taxon>
        <taxon>Actinomycetota</taxon>
        <taxon>Actinomycetes</taxon>
        <taxon>Streptosporangiales</taxon>
        <taxon>Nocardiopsidaceae</taxon>
        <taxon>Lipingzhangella</taxon>
    </lineage>
</organism>
<dbReference type="Pfam" id="PF00550">
    <property type="entry name" value="PP-binding"/>
    <property type="match status" value="1"/>
</dbReference>
<dbReference type="InterPro" id="IPR049551">
    <property type="entry name" value="PKS_DH_C"/>
</dbReference>
<evidence type="ECO:0000313" key="9">
    <source>
        <dbReference type="EMBL" id="MDS1269021.1"/>
    </source>
</evidence>
<dbReference type="InterPro" id="IPR013968">
    <property type="entry name" value="PKS_KR"/>
</dbReference>
<dbReference type="InterPro" id="IPR009081">
    <property type="entry name" value="PP-bd_ACP"/>
</dbReference>
<dbReference type="Gene3D" id="3.30.70.3290">
    <property type="match status" value="1"/>
</dbReference>
<dbReference type="InterPro" id="IPR049900">
    <property type="entry name" value="PKS_mFAS_DH"/>
</dbReference>
<dbReference type="InterPro" id="IPR016036">
    <property type="entry name" value="Malonyl_transacylase_ACP-bd"/>
</dbReference>
<evidence type="ECO:0000313" key="10">
    <source>
        <dbReference type="Proteomes" id="UP001250214"/>
    </source>
</evidence>
<dbReference type="Gene3D" id="3.40.366.10">
    <property type="entry name" value="Malonyl-Coenzyme A Acyl Carrier Protein, domain 2"/>
    <property type="match status" value="1"/>
</dbReference>
<dbReference type="PROSITE" id="PS52019">
    <property type="entry name" value="PKS_MFAS_DH"/>
    <property type="match status" value="1"/>
</dbReference>
<protein>
    <submittedName>
        <fullName evidence="9">Type I polyketide synthase</fullName>
    </submittedName>
</protein>
<comment type="caution">
    <text evidence="9">The sequence shown here is derived from an EMBL/GenBank/DDBJ whole genome shotgun (WGS) entry which is preliminary data.</text>
</comment>
<dbReference type="InterPro" id="IPR001031">
    <property type="entry name" value="Thioesterase"/>
</dbReference>
<evidence type="ECO:0000256" key="1">
    <source>
        <dbReference type="ARBA" id="ARBA00022450"/>
    </source>
</evidence>
<dbReference type="InterPro" id="IPR006162">
    <property type="entry name" value="Ppantetheine_attach_site"/>
</dbReference>
<dbReference type="InterPro" id="IPR020807">
    <property type="entry name" value="PKS_DH"/>
</dbReference>
<dbReference type="InterPro" id="IPR014043">
    <property type="entry name" value="Acyl_transferase_dom"/>
</dbReference>
<dbReference type="SMART" id="SM00824">
    <property type="entry name" value="PKS_TE"/>
    <property type="match status" value="1"/>
</dbReference>
<evidence type="ECO:0000256" key="3">
    <source>
        <dbReference type="ARBA" id="ARBA00022679"/>
    </source>
</evidence>
<evidence type="ECO:0000256" key="6">
    <source>
        <dbReference type="SAM" id="MobiDB-lite"/>
    </source>
</evidence>
<dbReference type="InterPro" id="IPR036736">
    <property type="entry name" value="ACP-like_sf"/>
</dbReference>
<keyword evidence="2" id="KW-0597">Phosphoprotein</keyword>